<dbReference type="InterPro" id="IPR007263">
    <property type="entry name" value="DCC1-like"/>
</dbReference>
<evidence type="ECO:0000313" key="2">
    <source>
        <dbReference type="Proteomes" id="UP000053455"/>
    </source>
</evidence>
<dbReference type="PATRIC" id="fig|874156.12.peg.2213"/>
<reference evidence="1 2" key="1">
    <citation type="submission" date="2015-04" db="EMBL/GenBank/DDBJ databases">
        <title>The draft genome sequence of Erythrobacter marinus HWDM-33.</title>
        <authorList>
            <person name="Zhuang L."/>
            <person name="Liu Y."/>
            <person name="Shao Z."/>
        </authorList>
    </citation>
    <scope>NUCLEOTIDE SEQUENCE [LARGE SCALE GENOMIC DNA]</scope>
    <source>
        <strain evidence="1 2">HWDM-33</strain>
    </source>
</reference>
<evidence type="ECO:0000313" key="1">
    <source>
        <dbReference type="EMBL" id="KLI63167.1"/>
    </source>
</evidence>
<keyword evidence="2" id="KW-1185">Reference proteome</keyword>
<proteinExistence type="predicted"/>
<protein>
    <submittedName>
        <fullName evidence="1">Thiol-disulfide oxidoreductase</fullName>
    </submittedName>
</protein>
<organism evidence="1 2">
    <name type="scientific">Aurantiacibacter marinus</name>
    <dbReference type="NCBI Taxonomy" id="874156"/>
    <lineage>
        <taxon>Bacteria</taxon>
        <taxon>Pseudomonadati</taxon>
        <taxon>Pseudomonadota</taxon>
        <taxon>Alphaproteobacteria</taxon>
        <taxon>Sphingomonadales</taxon>
        <taxon>Erythrobacteraceae</taxon>
        <taxon>Aurantiacibacter</taxon>
    </lineage>
</organism>
<dbReference type="OrthoDB" id="9801773at2"/>
<dbReference type="EMBL" id="LBHU01000003">
    <property type="protein sequence ID" value="KLI63167.1"/>
    <property type="molecule type" value="Genomic_DNA"/>
</dbReference>
<dbReference type="GO" id="GO:0015035">
    <property type="term" value="F:protein-disulfide reductase activity"/>
    <property type="evidence" value="ECO:0007669"/>
    <property type="project" value="InterPro"/>
</dbReference>
<gene>
    <name evidence="1" type="ORF">AAV99_10800</name>
</gene>
<dbReference type="Proteomes" id="UP000053455">
    <property type="component" value="Unassembled WGS sequence"/>
</dbReference>
<accession>A0A0H0XMH9</accession>
<dbReference type="PANTHER" id="PTHR34290">
    <property type="entry name" value="SI:CH73-390P7.2"/>
    <property type="match status" value="1"/>
</dbReference>
<dbReference type="STRING" id="874156.GCA_001021555_02277"/>
<sequence>MAEVPGNQVTVNRITVWYDGACPLCRREIAFMQRLDRRTAIRFVDVSEGQPESCPISQEDLLARFHVRDNGRILSGAAGFAAMWRAIPLLRPLGELARLPVMNRVFEKLYSIFLRFRPRLQRWANRG</sequence>
<dbReference type="Pfam" id="PF04134">
    <property type="entry name" value="DCC1-like"/>
    <property type="match status" value="1"/>
</dbReference>
<dbReference type="InterPro" id="IPR044691">
    <property type="entry name" value="DCC1_Trx"/>
</dbReference>
<dbReference type="RefSeq" id="WP_047094060.1">
    <property type="nucleotide sequence ID" value="NZ_LBHU01000003.1"/>
</dbReference>
<comment type="caution">
    <text evidence="1">The sequence shown here is derived from an EMBL/GenBank/DDBJ whole genome shotgun (WGS) entry which is preliminary data.</text>
</comment>
<dbReference type="PANTHER" id="PTHR34290:SF2">
    <property type="entry name" value="OS04G0668800 PROTEIN"/>
    <property type="match status" value="1"/>
</dbReference>
<dbReference type="AlphaFoldDB" id="A0A0H0XMH9"/>
<name>A0A0H0XMH9_9SPHN</name>